<protein>
    <submittedName>
        <fullName evidence="3">Chromosome segregation in meiosis protein</fullName>
    </submittedName>
</protein>
<dbReference type="PANTHER" id="PTHR31336:SF3">
    <property type="entry name" value="PROTEIN LIN-37 HOMOLOG"/>
    <property type="match status" value="1"/>
</dbReference>
<accession>A0A0M3HMR6</accession>
<feature type="compositionally biased region" description="Polar residues" evidence="1">
    <location>
        <begin position="50"/>
        <end position="60"/>
    </location>
</feature>
<dbReference type="AlphaFoldDB" id="A0A0M3HMR6"/>
<feature type="region of interest" description="Disordered" evidence="1">
    <location>
        <begin position="50"/>
        <end position="85"/>
    </location>
</feature>
<evidence type="ECO:0000256" key="1">
    <source>
        <dbReference type="SAM" id="MobiDB-lite"/>
    </source>
</evidence>
<evidence type="ECO:0000313" key="2">
    <source>
        <dbReference type="Proteomes" id="UP000036681"/>
    </source>
</evidence>
<dbReference type="WBParaSite" id="ALUE_0000285001-mRNA-1">
    <property type="protein sequence ID" value="ALUE_0000285001-mRNA-1"/>
    <property type="gene ID" value="ALUE_0000285001"/>
</dbReference>
<proteinExistence type="predicted"/>
<dbReference type="GO" id="GO:0017053">
    <property type="term" value="C:transcription repressor complex"/>
    <property type="evidence" value="ECO:0007669"/>
    <property type="project" value="InterPro"/>
</dbReference>
<organism evidence="2 3">
    <name type="scientific">Ascaris lumbricoides</name>
    <name type="common">Giant roundworm</name>
    <dbReference type="NCBI Taxonomy" id="6252"/>
    <lineage>
        <taxon>Eukaryota</taxon>
        <taxon>Metazoa</taxon>
        <taxon>Ecdysozoa</taxon>
        <taxon>Nematoda</taxon>
        <taxon>Chromadorea</taxon>
        <taxon>Rhabditida</taxon>
        <taxon>Spirurina</taxon>
        <taxon>Ascaridomorpha</taxon>
        <taxon>Ascaridoidea</taxon>
        <taxon>Ascarididae</taxon>
        <taxon>Ascaris</taxon>
    </lineage>
</organism>
<dbReference type="GO" id="GO:0000122">
    <property type="term" value="P:negative regulation of transcription by RNA polymerase II"/>
    <property type="evidence" value="ECO:0007669"/>
    <property type="project" value="TreeGrafter"/>
</dbReference>
<evidence type="ECO:0000313" key="3">
    <source>
        <dbReference type="WBParaSite" id="ALUE_0000285001-mRNA-1"/>
    </source>
</evidence>
<dbReference type="Pfam" id="PF15306">
    <property type="entry name" value="LIN37"/>
    <property type="match status" value="1"/>
</dbReference>
<dbReference type="PANTHER" id="PTHR31336">
    <property type="entry name" value="LIN37 HOMOLOG"/>
    <property type="match status" value="1"/>
</dbReference>
<dbReference type="InterPro" id="IPR028226">
    <property type="entry name" value="LIN37"/>
</dbReference>
<dbReference type="GO" id="GO:0031523">
    <property type="term" value="C:Myb complex"/>
    <property type="evidence" value="ECO:0007669"/>
    <property type="project" value="TreeGrafter"/>
</dbReference>
<keyword evidence="2" id="KW-1185">Reference proteome</keyword>
<reference evidence="3" key="1">
    <citation type="submission" date="2017-02" db="UniProtKB">
        <authorList>
            <consortium name="WormBaseParasite"/>
        </authorList>
    </citation>
    <scope>IDENTIFICATION</scope>
</reference>
<name>A0A0M3HMR6_ASCLU</name>
<sequence length="288" mass="31712">MTSAAQAALEEFLIPLPAEVTETTDVSAVTSTSANGDESTVAAVNLESTQGTATTLSAEGSSELPVSPMRNPSMAPFTDSRPPESPDMKFARTRLGHLLSGIRTGEIQAGTQPARGLRRPGGADIEDDVSHAHARMRKALRRERRVVFELRGKPFGLRDTGHNEAIFSLCRTWMRGKEEELPKDDEPEVQYPQPTDDSLDLLATKEILALPRPHDMPEVSPAPPAFPKAPSGPDLDINNSQALLNDLLPHWRAVKKNWCDYTKVRDKRFEKSIRLLETVYGIAQQNVI</sequence>
<feature type="region of interest" description="Disordered" evidence="1">
    <location>
        <begin position="214"/>
        <end position="234"/>
    </location>
</feature>
<dbReference type="Proteomes" id="UP000036681">
    <property type="component" value="Unplaced"/>
</dbReference>